<proteinExistence type="predicted"/>
<protein>
    <recommendedName>
        <fullName evidence="3">ARB-07466-like C-terminal domain-containing protein</fullName>
    </recommendedName>
</protein>
<keyword evidence="1" id="KW-0175">Coiled coil</keyword>
<dbReference type="InterPro" id="IPR058593">
    <property type="entry name" value="ARB_07466-like_C"/>
</dbReference>
<name>A0A1G7HBS1_9ACTN</name>
<keyword evidence="5" id="KW-1185">Reference proteome</keyword>
<gene>
    <name evidence="4" type="ORF">SAMN05660662_0486</name>
</gene>
<reference evidence="5" key="1">
    <citation type="submission" date="2016-10" db="EMBL/GenBank/DDBJ databases">
        <authorList>
            <person name="Varghese N."/>
            <person name="Submissions S."/>
        </authorList>
    </citation>
    <scope>NUCLEOTIDE SEQUENCE [LARGE SCALE GENOMIC DNA]</scope>
    <source>
        <strain evidence="5">DSM 44268</strain>
    </source>
</reference>
<evidence type="ECO:0000259" key="3">
    <source>
        <dbReference type="Pfam" id="PF26571"/>
    </source>
</evidence>
<dbReference type="EMBL" id="FNBT01000001">
    <property type="protein sequence ID" value="SDE97559.1"/>
    <property type="molecule type" value="Genomic_DNA"/>
</dbReference>
<dbReference type="Pfam" id="PF26571">
    <property type="entry name" value="VldE"/>
    <property type="match status" value="1"/>
</dbReference>
<evidence type="ECO:0000313" key="4">
    <source>
        <dbReference type="EMBL" id="SDE97559.1"/>
    </source>
</evidence>
<feature type="compositionally biased region" description="Basic and acidic residues" evidence="2">
    <location>
        <begin position="291"/>
        <end position="300"/>
    </location>
</feature>
<evidence type="ECO:0000256" key="1">
    <source>
        <dbReference type="SAM" id="Coils"/>
    </source>
</evidence>
<evidence type="ECO:0000313" key="5">
    <source>
        <dbReference type="Proteomes" id="UP000199406"/>
    </source>
</evidence>
<dbReference type="AlphaFoldDB" id="A0A1G7HBS1"/>
<feature type="domain" description="ARB-07466-like C-terminal" evidence="3">
    <location>
        <begin position="189"/>
        <end position="292"/>
    </location>
</feature>
<evidence type="ECO:0000256" key="2">
    <source>
        <dbReference type="SAM" id="MobiDB-lite"/>
    </source>
</evidence>
<dbReference type="RefSeq" id="WP_255362126.1">
    <property type="nucleotide sequence ID" value="NZ_FNBT01000001.1"/>
</dbReference>
<sequence>MHPRTLVTALRRRPRSDRRPPAAVRRPAIYLGVAASGALVVNLVVGTGPAAQAGAAGTESVSVARQLGLEEVPEAADVTRDLGSLSDLAASRSSREDARAAAQFAQAAADQAVIDRQRAEAEAAARKAAEEAAARQAAERAAAQAAAAAAKAAAPRTAPAPSAKAPAAGLAEAARSVAATVRARISNTAGAINPRAQAAADAVVSNVPGAASITLGGTRASAADPGGHPSGLAVDYMVMSNGALGDAIVAYHVANWNALGVDYIIWKQRMLSSPGGSWKQMENRGSATANHMDHPHVNYR</sequence>
<organism evidence="4 5">
    <name type="scientific">Blastococcus aurantiacus</name>
    <dbReference type="NCBI Taxonomy" id="1550231"/>
    <lineage>
        <taxon>Bacteria</taxon>
        <taxon>Bacillati</taxon>
        <taxon>Actinomycetota</taxon>
        <taxon>Actinomycetes</taxon>
        <taxon>Geodermatophilales</taxon>
        <taxon>Geodermatophilaceae</taxon>
        <taxon>Blastococcus</taxon>
    </lineage>
</organism>
<dbReference type="Proteomes" id="UP000199406">
    <property type="component" value="Unassembled WGS sequence"/>
</dbReference>
<dbReference type="STRING" id="1550231.SAMN05660662_0486"/>
<feature type="coiled-coil region" evidence="1">
    <location>
        <begin position="102"/>
        <end position="146"/>
    </location>
</feature>
<accession>A0A1G7HBS1</accession>
<feature type="region of interest" description="Disordered" evidence="2">
    <location>
        <begin position="1"/>
        <end position="21"/>
    </location>
</feature>
<feature type="region of interest" description="Disordered" evidence="2">
    <location>
        <begin position="277"/>
        <end position="300"/>
    </location>
</feature>